<protein>
    <recommendedName>
        <fullName evidence="4">Cytochrome c oxidase assembly protein CtaG</fullName>
    </recommendedName>
</protein>
<keyword evidence="5" id="KW-0812">Transmembrane</keyword>
<name>A0A248LEU1_9NEIS</name>
<evidence type="ECO:0000256" key="3">
    <source>
        <dbReference type="ARBA" id="ARBA00009620"/>
    </source>
</evidence>
<sequence length="179" mass="19706">MNAATERANRHLLARLMVVAVVMFGFAWALIPFYREICAALGLNQLEKPATAPVNTQVDWSRTVGVSLDANPQPGSPLLLVPMTRAVTLHPGELGRVDYLIVNQSAHPVWAQAIPAYVPTHAAQWFHKLECFCFRELLLAPGEQRKLPVVFVVDRSLPASVGQVTLSYRVIEVAGRQAT</sequence>
<evidence type="ECO:0000256" key="5">
    <source>
        <dbReference type="ARBA" id="ARBA00022692"/>
    </source>
</evidence>
<dbReference type="GO" id="GO:0005886">
    <property type="term" value="C:plasma membrane"/>
    <property type="evidence" value="ECO:0007669"/>
    <property type="project" value="UniProtKB-SubCell"/>
</dbReference>
<dbReference type="Gene3D" id="2.60.370.10">
    <property type="entry name" value="Ctag/Cox11"/>
    <property type="match status" value="1"/>
</dbReference>
<evidence type="ECO:0000313" key="10">
    <source>
        <dbReference type="EMBL" id="ASJ23005.1"/>
    </source>
</evidence>
<organism evidence="10 11">
    <name type="scientific">Laribacter hongkongensis</name>
    <dbReference type="NCBI Taxonomy" id="168471"/>
    <lineage>
        <taxon>Bacteria</taxon>
        <taxon>Pseudomonadati</taxon>
        <taxon>Pseudomonadota</taxon>
        <taxon>Betaproteobacteria</taxon>
        <taxon>Neisseriales</taxon>
        <taxon>Aquaspirillaceae</taxon>
        <taxon>Laribacter</taxon>
    </lineage>
</organism>
<evidence type="ECO:0000256" key="9">
    <source>
        <dbReference type="ARBA" id="ARBA00023136"/>
    </source>
</evidence>
<evidence type="ECO:0000256" key="7">
    <source>
        <dbReference type="ARBA" id="ARBA00022989"/>
    </source>
</evidence>
<comment type="function">
    <text evidence="1">Exerts its effect at some terminal stage of cytochrome c oxidase synthesis, probably by being involved in the insertion of the copper B into subunit I.</text>
</comment>
<dbReference type="OrthoDB" id="9804841at2"/>
<proteinExistence type="inferred from homology"/>
<gene>
    <name evidence="10" type="ORF">LHGZ1_0174</name>
</gene>
<evidence type="ECO:0000256" key="6">
    <source>
        <dbReference type="ARBA" id="ARBA00022968"/>
    </source>
</evidence>
<dbReference type="PANTHER" id="PTHR21320">
    <property type="entry name" value="CYTOCHROME C OXIDASE ASSEMBLY PROTEIN COX11-RELATED"/>
    <property type="match status" value="1"/>
</dbReference>
<keyword evidence="6" id="KW-0735">Signal-anchor</keyword>
<keyword evidence="7" id="KW-1133">Transmembrane helix</keyword>
<evidence type="ECO:0000313" key="11">
    <source>
        <dbReference type="Proteomes" id="UP000197424"/>
    </source>
</evidence>
<dbReference type="GO" id="GO:0005507">
    <property type="term" value="F:copper ion binding"/>
    <property type="evidence" value="ECO:0007669"/>
    <property type="project" value="InterPro"/>
</dbReference>
<dbReference type="PANTHER" id="PTHR21320:SF3">
    <property type="entry name" value="CYTOCHROME C OXIDASE ASSEMBLY PROTEIN COX11, MITOCHONDRIAL-RELATED"/>
    <property type="match status" value="1"/>
</dbReference>
<keyword evidence="8" id="KW-0186">Copper</keyword>
<comment type="similarity">
    <text evidence="3">Belongs to the COX11/CtaG family.</text>
</comment>
<reference evidence="11" key="1">
    <citation type="submission" date="2017-06" db="EMBL/GenBank/DDBJ databases">
        <title>Whole genome sequence of Laribacter hongkongensis LHGZ1.</title>
        <authorList>
            <person name="Chen D."/>
            <person name="Wu H."/>
            <person name="Chen J."/>
        </authorList>
    </citation>
    <scope>NUCLEOTIDE SEQUENCE [LARGE SCALE GENOMIC DNA]</scope>
    <source>
        <strain evidence="11">LHGZ1</strain>
    </source>
</reference>
<dbReference type="NCBIfam" id="NF003465">
    <property type="entry name" value="PRK05089.1"/>
    <property type="match status" value="1"/>
</dbReference>
<evidence type="ECO:0000256" key="8">
    <source>
        <dbReference type="ARBA" id="ARBA00023008"/>
    </source>
</evidence>
<dbReference type="Pfam" id="PF04442">
    <property type="entry name" value="CtaG_Cox11"/>
    <property type="match status" value="1"/>
</dbReference>
<dbReference type="RefSeq" id="WP_088859864.1">
    <property type="nucleotide sequence ID" value="NZ_CP022115.1"/>
</dbReference>
<dbReference type="InterPro" id="IPR023471">
    <property type="entry name" value="CtaG/Cox11_dom_sf"/>
</dbReference>
<evidence type="ECO:0000256" key="2">
    <source>
        <dbReference type="ARBA" id="ARBA00004382"/>
    </source>
</evidence>
<dbReference type="EMBL" id="CP022115">
    <property type="protein sequence ID" value="ASJ23005.1"/>
    <property type="molecule type" value="Genomic_DNA"/>
</dbReference>
<evidence type="ECO:0000256" key="1">
    <source>
        <dbReference type="ARBA" id="ARBA00004007"/>
    </source>
</evidence>
<dbReference type="Proteomes" id="UP000197424">
    <property type="component" value="Chromosome"/>
</dbReference>
<keyword evidence="9" id="KW-0472">Membrane</keyword>
<comment type="subcellular location">
    <subcellularLocation>
        <location evidence="2">Cell inner membrane</location>
        <topology evidence="2">Single-pass type II membrane protein</topology>
        <orientation evidence="2">Periplasmic side</orientation>
    </subcellularLocation>
</comment>
<dbReference type="InterPro" id="IPR007533">
    <property type="entry name" value="Cyt_c_oxidase_assmbl_CtaG"/>
</dbReference>
<evidence type="ECO:0000256" key="4">
    <source>
        <dbReference type="ARBA" id="ARBA00015384"/>
    </source>
</evidence>
<dbReference type="AlphaFoldDB" id="A0A248LEU1"/>
<accession>A0A248LEU1</accession>
<dbReference type="SUPFAM" id="SSF110111">
    <property type="entry name" value="Ctag/Cox11"/>
    <property type="match status" value="1"/>
</dbReference>